<dbReference type="PANTHER" id="PTHR22146:SF8">
    <property type="entry name" value="PROTEIN FAM166B"/>
    <property type="match status" value="1"/>
</dbReference>
<organism evidence="2 3">
    <name type="scientific">Cymbomonas tetramitiformis</name>
    <dbReference type="NCBI Taxonomy" id="36881"/>
    <lineage>
        <taxon>Eukaryota</taxon>
        <taxon>Viridiplantae</taxon>
        <taxon>Chlorophyta</taxon>
        <taxon>Pyramimonadophyceae</taxon>
        <taxon>Pyramimonadales</taxon>
        <taxon>Pyramimonadaceae</taxon>
        <taxon>Cymbomonas</taxon>
    </lineage>
</organism>
<dbReference type="Proteomes" id="UP001190700">
    <property type="component" value="Unassembled WGS sequence"/>
</dbReference>
<reference evidence="2 3" key="1">
    <citation type="journal article" date="2015" name="Genome Biol. Evol.">
        <title>Comparative Genomics of a Bacterivorous Green Alga Reveals Evolutionary Causalities and Consequences of Phago-Mixotrophic Mode of Nutrition.</title>
        <authorList>
            <person name="Burns J.A."/>
            <person name="Paasch A."/>
            <person name="Narechania A."/>
            <person name="Kim E."/>
        </authorList>
    </citation>
    <scope>NUCLEOTIDE SEQUENCE [LARGE SCALE GENOMIC DNA]</scope>
    <source>
        <strain evidence="2 3">PLY_AMNH</strain>
    </source>
</reference>
<feature type="region of interest" description="Disordered" evidence="1">
    <location>
        <begin position="225"/>
        <end position="248"/>
    </location>
</feature>
<comment type="caution">
    <text evidence="2">The sequence shown here is derived from an EMBL/GenBank/DDBJ whole genome shotgun (WGS) entry which is preliminary data.</text>
</comment>
<name>A0AAE0GQ26_9CHLO</name>
<protein>
    <submittedName>
        <fullName evidence="2">Uncharacterized protein</fullName>
    </submittedName>
</protein>
<evidence type="ECO:0000256" key="1">
    <source>
        <dbReference type="SAM" id="MobiDB-lite"/>
    </source>
</evidence>
<evidence type="ECO:0000313" key="2">
    <source>
        <dbReference type="EMBL" id="KAK3282030.1"/>
    </source>
</evidence>
<keyword evidence="3" id="KW-1185">Reference proteome</keyword>
<dbReference type="EMBL" id="LGRX02003577">
    <property type="protein sequence ID" value="KAK3282030.1"/>
    <property type="molecule type" value="Genomic_DNA"/>
</dbReference>
<proteinExistence type="predicted"/>
<evidence type="ECO:0000313" key="3">
    <source>
        <dbReference type="Proteomes" id="UP001190700"/>
    </source>
</evidence>
<sequence length="369" mass="40909">MASLMERIAERNMQPEGRHRQPIVEGRIPGYQGYIPGKDQVYGRRFAESTTKAFEYTQRQRLGEQPFHLPHLVETARPEHLALPEAKKEAYPPMVQSKTEGRIPGYSGYIPGMKNHIWGQRYTDGTREAVTQTQKILSCGTRGAPHQPTSKRFEQSEPIDYLIPKGAFTLKRTTKEEIHGVSTGHIPGYDGFVVGVENHTCGTRYAEATVKGKDCLAMQRHDKRPYGEQPSLVDAPRPNQGHVPNNSHLADRCIPGYQGYIPAMNNHSFGARYTEVSHNAAKMAKAGTCHLEGTSLPPEEFLTSGKGCIPGYQGYIPGLNNHVYGTRYSQATSQAADIRRTLATDDSSILRDTASLMSSSNGRSPSKQK</sequence>
<accession>A0AAE0GQ26</accession>
<gene>
    <name evidence="2" type="ORF">CYMTET_10217</name>
</gene>
<dbReference type="PANTHER" id="PTHR22146">
    <property type="entry name" value="CAT EYE SYNDROME CRITICAL REGION PROTEIN 6"/>
    <property type="match status" value="1"/>
</dbReference>
<dbReference type="AlphaFoldDB" id="A0AAE0GQ26"/>